<dbReference type="EMBL" id="FMAH01000028">
    <property type="protein sequence ID" value="SCB38629.1"/>
    <property type="molecule type" value="Genomic_DNA"/>
</dbReference>
<evidence type="ECO:0000313" key="1">
    <source>
        <dbReference type="EMBL" id="SCB38629.1"/>
    </source>
</evidence>
<accession>A0A1C3WF22</accession>
<sequence>MTKADADGLYRVLRDSQRTWAVYNTLTGEQASIMDLQLIGLTRADAEDFMSLLNWLQARRRECGNF</sequence>
<evidence type="ECO:0000313" key="2">
    <source>
        <dbReference type="Proteomes" id="UP000199435"/>
    </source>
</evidence>
<keyword evidence="2" id="KW-1185">Reference proteome</keyword>
<dbReference type="AlphaFoldDB" id="A0A1C3WF22"/>
<reference evidence="2" key="1">
    <citation type="submission" date="2016-08" db="EMBL/GenBank/DDBJ databases">
        <authorList>
            <person name="Varghese N."/>
            <person name="Submissions Spin"/>
        </authorList>
    </citation>
    <scope>NUCLEOTIDE SEQUENCE [LARGE SCALE GENOMIC DNA]</scope>
    <source>
        <strain evidence="2">HAMBI 2971</strain>
    </source>
</reference>
<protein>
    <submittedName>
        <fullName evidence="1">Uncharacterized protein</fullName>
    </submittedName>
</protein>
<name>A0A1C3WF22_9HYPH</name>
<dbReference type="OrthoDB" id="7211025at2"/>
<dbReference type="RefSeq" id="WP_092852840.1">
    <property type="nucleotide sequence ID" value="NZ_FMAH01000028.1"/>
</dbReference>
<dbReference type="Proteomes" id="UP000199435">
    <property type="component" value="Unassembled WGS sequence"/>
</dbReference>
<organism evidence="1 2">
    <name type="scientific">Rhizobium miluonense</name>
    <dbReference type="NCBI Taxonomy" id="411945"/>
    <lineage>
        <taxon>Bacteria</taxon>
        <taxon>Pseudomonadati</taxon>
        <taxon>Pseudomonadota</taxon>
        <taxon>Alphaproteobacteria</taxon>
        <taxon>Hyphomicrobiales</taxon>
        <taxon>Rhizobiaceae</taxon>
        <taxon>Rhizobium/Agrobacterium group</taxon>
        <taxon>Rhizobium</taxon>
    </lineage>
</organism>
<proteinExistence type="predicted"/>
<gene>
    <name evidence="1" type="ORF">GA0061102_102864</name>
</gene>